<gene>
    <name evidence="1" type="ORF">BTN50_1651</name>
</gene>
<evidence type="ECO:0000313" key="1">
    <source>
        <dbReference type="EMBL" id="ATF10087.1"/>
    </source>
</evidence>
<dbReference type="AlphaFoldDB" id="A0A291BAR8"/>
<protein>
    <submittedName>
        <fullName evidence="1">Uncharacterized protein</fullName>
    </submittedName>
</protein>
<dbReference type="Proteomes" id="UP000218160">
    <property type="component" value="Plasmid pCC1"/>
</dbReference>
<name>A0A291BAR8_9GAMM</name>
<reference evidence="2" key="1">
    <citation type="submission" date="2017-04" db="EMBL/GenBank/DDBJ databases">
        <title>Genome evolution of the luminous symbionts of deep sea anglerfish.</title>
        <authorList>
            <person name="Hendry T.A."/>
        </authorList>
    </citation>
    <scope>NUCLEOTIDE SEQUENCE [LARGE SCALE GENOMIC DNA]</scope>
    <source>
        <plasmid evidence="2">pcc1</plasmid>
    </source>
</reference>
<dbReference type="KEGG" id="elux:BTN50_1651"/>
<keyword evidence="2" id="KW-1185">Reference proteome</keyword>
<dbReference type="RefSeq" id="WP_394336784.1">
    <property type="nucleotide sequence ID" value="NZ_CP020661.1"/>
</dbReference>
<evidence type="ECO:0000313" key="2">
    <source>
        <dbReference type="Proteomes" id="UP000218160"/>
    </source>
</evidence>
<keyword evidence="1" id="KW-0614">Plasmid</keyword>
<sequence>MPPTKRNFWKQGMVIIDAPYQRRQGFELKKLLKGTLILRDYHIQINETYVMTNA</sequence>
<accession>A0A291BAR8</accession>
<organism evidence="1 2">
    <name type="scientific">Candidatus Enterovibrio altilux</name>
    <dbReference type="NCBI Taxonomy" id="1927128"/>
    <lineage>
        <taxon>Bacteria</taxon>
        <taxon>Pseudomonadati</taxon>
        <taxon>Pseudomonadota</taxon>
        <taxon>Gammaproteobacteria</taxon>
        <taxon>Vibrionales</taxon>
        <taxon>Vibrionaceae</taxon>
        <taxon>Enterovibrio</taxon>
    </lineage>
</organism>
<geneLocation type="plasmid" evidence="2">
    <name>pcc1</name>
</geneLocation>
<dbReference type="EMBL" id="CP020661">
    <property type="protein sequence ID" value="ATF10087.1"/>
    <property type="molecule type" value="Genomic_DNA"/>
</dbReference>
<proteinExistence type="predicted"/>